<evidence type="ECO:0000256" key="1">
    <source>
        <dbReference type="SAM" id="SignalP"/>
    </source>
</evidence>
<dbReference type="AlphaFoldDB" id="A0A9D9HF76"/>
<comment type="caution">
    <text evidence="2">The sequence shown here is derived from an EMBL/GenBank/DDBJ whole genome shotgun (WGS) entry which is preliminary data.</text>
</comment>
<reference evidence="2" key="1">
    <citation type="submission" date="2020-10" db="EMBL/GenBank/DDBJ databases">
        <authorList>
            <person name="Gilroy R."/>
        </authorList>
    </citation>
    <scope>NUCLEOTIDE SEQUENCE</scope>
    <source>
        <strain evidence="2">20514</strain>
    </source>
</reference>
<sequence>MRKQILSAFLLLAVFTAFISCSKDEEEGTEVAEEVTLIGNWTSYCVDEFGEFGEFVAREPNTTYSATFTETEATIAIGDMPKATVKYEISADDNTIITFPTVYADYGMQLVAQFKDGELFIQQNNPYWDFSYVYRFTKQ</sequence>
<accession>A0A9D9HF76</accession>
<evidence type="ECO:0000313" key="2">
    <source>
        <dbReference type="EMBL" id="MBO8449191.1"/>
    </source>
</evidence>
<gene>
    <name evidence="2" type="ORF">IAC29_07970</name>
</gene>
<dbReference type="Proteomes" id="UP000810252">
    <property type="component" value="Unassembled WGS sequence"/>
</dbReference>
<keyword evidence="1" id="KW-0732">Signal</keyword>
<evidence type="ECO:0000313" key="3">
    <source>
        <dbReference type="Proteomes" id="UP000810252"/>
    </source>
</evidence>
<name>A0A9D9HF76_9BACT</name>
<evidence type="ECO:0008006" key="4">
    <source>
        <dbReference type="Google" id="ProtNLM"/>
    </source>
</evidence>
<organism evidence="2 3">
    <name type="scientific">Candidatus Cryptobacteroides merdigallinarum</name>
    <dbReference type="NCBI Taxonomy" id="2840770"/>
    <lineage>
        <taxon>Bacteria</taxon>
        <taxon>Pseudomonadati</taxon>
        <taxon>Bacteroidota</taxon>
        <taxon>Bacteroidia</taxon>
        <taxon>Bacteroidales</taxon>
        <taxon>Candidatus Cryptobacteroides</taxon>
    </lineage>
</organism>
<proteinExistence type="predicted"/>
<dbReference type="EMBL" id="JADIMQ010000112">
    <property type="protein sequence ID" value="MBO8449191.1"/>
    <property type="molecule type" value="Genomic_DNA"/>
</dbReference>
<dbReference type="PROSITE" id="PS51257">
    <property type="entry name" value="PROKAR_LIPOPROTEIN"/>
    <property type="match status" value="1"/>
</dbReference>
<feature type="signal peptide" evidence="1">
    <location>
        <begin position="1"/>
        <end position="19"/>
    </location>
</feature>
<reference evidence="2" key="2">
    <citation type="journal article" date="2021" name="PeerJ">
        <title>Extensive microbial diversity within the chicken gut microbiome revealed by metagenomics and culture.</title>
        <authorList>
            <person name="Gilroy R."/>
            <person name="Ravi A."/>
            <person name="Getino M."/>
            <person name="Pursley I."/>
            <person name="Horton D.L."/>
            <person name="Alikhan N.F."/>
            <person name="Baker D."/>
            <person name="Gharbi K."/>
            <person name="Hall N."/>
            <person name="Watson M."/>
            <person name="Adriaenssens E.M."/>
            <person name="Foster-Nyarko E."/>
            <person name="Jarju S."/>
            <person name="Secka A."/>
            <person name="Antonio M."/>
            <person name="Oren A."/>
            <person name="Chaudhuri R.R."/>
            <person name="La Ragione R."/>
            <person name="Hildebrand F."/>
            <person name="Pallen M.J."/>
        </authorList>
    </citation>
    <scope>NUCLEOTIDE SEQUENCE</scope>
    <source>
        <strain evidence="2">20514</strain>
    </source>
</reference>
<feature type="chain" id="PRO_5038520427" description="Lipocalin-like domain-containing protein" evidence="1">
    <location>
        <begin position="20"/>
        <end position="139"/>
    </location>
</feature>
<protein>
    <recommendedName>
        <fullName evidence="4">Lipocalin-like domain-containing protein</fullName>
    </recommendedName>
</protein>